<comment type="caution">
    <text evidence="2">The sequence shown here is derived from an EMBL/GenBank/DDBJ whole genome shotgun (WGS) entry which is preliminary data.</text>
</comment>
<evidence type="ECO:0000256" key="1">
    <source>
        <dbReference type="SAM" id="Phobius"/>
    </source>
</evidence>
<evidence type="ECO:0000313" key="3">
    <source>
        <dbReference type="Proteomes" id="UP001189429"/>
    </source>
</evidence>
<proteinExistence type="predicted"/>
<feature type="non-terminal residue" evidence="2">
    <location>
        <position position="1"/>
    </location>
</feature>
<accession>A0ABN9T0T7</accession>
<keyword evidence="1" id="KW-0472">Membrane</keyword>
<dbReference type="EMBL" id="CAUYUJ010014230">
    <property type="protein sequence ID" value="CAK0838538.1"/>
    <property type="molecule type" value="Genomic_DNA"/>
</dbReference>
<gene>
    <name evidence="2" type="ORF">PCOR1329_LOCUS34471</name>
</gene>
<name>A0ABN9T0T7_9DINO</name>
<feature type="transmembrane region" description="Helical" evidence="1">
    <location>
        <begin position="77"/>
        <end position="97"/>
    </location>
</feature>
<dbReference type="Proteomes" id="UP001189429">
    <property type="component" value="Unassembled WGS sequence"/>
</dbReference>
<protein>
    <submittedName>
        <fullName evidence="2">Uncharacterized protein</fullName>
    </submittedName>
</protein>
<evidence type="ECO:0000313" key="2">
    <source>
        <dbReference type="EMBL" id="CAK0838538.1"/>
    </source>
</evidence>
<organism evidence="2 3">
    <name type="scientific">Prorocentrum cordatum</name>
    <dbReference type="NCBI Taxonomy" id="2364126"/>
    <lineage>
        <taxon>Eukaryota</taxon>
        <taxon>Sar</taxon>
        <taxon>Alveolata</taxon>
        <taxon>Dinophyceae</taxon>
        <taxon>Prorocentrales</taxon>
        <taxon>Prorocentraceae</taxon>
        <taxon>Prorocentrum</taxon>
    </lineage>
</organism>
<keyword evidence="1" id="KW-0812">Transmembrane</keyword>
<feature type="transmembrane region" description="Helical" evidence="1">
    <location>
        <begin position="21"/>
        <end position="39"/>
    </location>
</feature>
<keyword evidence="1" id="KW-1133">Transmembrane helix</keyword>
<reference evidence="2" key="1">
    <citation type="submission" date="2023-10" db="EMBL/GenBank/DDBJ databases">
        <authorList>
            <person name="Chen Y."/>
            <person name="Shah S."/>
            <person name="Dougan E. K."/>
            <person name="Thang M."/>
            <person name="Chan C."/>
        </authorList>
    </citation>
    <scope>NUCLEOTIDE SEQUENCE [LARGE SCALE GENOMIC DNA]</scope>
</reference>
<sequence>RRRRRRRRSSTSIPTALSRRLGQAVSILAATRGFVILALDRSLRMLLNDVGRLLLVRVDITALGEVLVTLLIDLDRLVLVCVNITLLCGVAVVLLGADGRGVLGADVGRLLALGGVLPRVQAARGRVVLAARGRLSQLAVLPDDRLALPRALVYVPGDVVRVLRGVRPVGVGLDVELAPHAGRPVVEGPEFCIPGAL</sequence>
<feature type="non-terminal residue" evidence="2">
    <location>
        <position position="197"/>
    </location>
</feature>
<keyword evidence="3" id="KW-1185">Reference proteome</keyword>